<feature type="non-terminal residue" evidence="1">
    <location>
        <position position="1"/>
    </location>
</feature>
<gene>
    <name evidence="1" type="ORF">DHETER_LOCUS14478</name>
</gene>
<comment type="caution">
    <text evidence="1">The sequence shown here is derived from an EMBL/GenBank/DDBJ whole genome shotgun (WGS) entry which is preliminary data.</text>
</comment>
<evidence type="ECO:0000313" key="1">
    <source>
        <dbReference type="EMBL" id="CAG8748238.1"/>
    </source>
</evidence>
<sequence length="97" mass="11149">PSSISLINISSPTLLDPEFQKSFLVTKNKRKKMKAIIREQPDIDIVLEILNISNNEEVAEIEPNSDDEETIIDYSASDIENEDKEEFEYIDNLDNSF</sequence>
<dbReference type="EMBL" id="CAJVPU010044737">
    <property type="protein sequence ID" value="CAG8748238.1"/>
    <property type="molecule type" value="Genomic_DNA"/>
</dbReference>
<dbReference type="Proteomes" id="UP000789702">
    <property type="component" value="Unassembled WGS sequence"/>
</dbReference>
<protein>
    <submittedName>
        <fullName evidence="1">16113_t:CDS:1</fullName>
    </submittedName>
</protein>
<proteinExistence type="predicted"/>
<keyword evidence="2" id="KW-1185">Reference proteome</keyword>
<organism evidence="1 2">
    <name type="scientific">Dentiscutata heterogama</name>
    <dbReference type="NCBI Taxonomy" id="1316150"/>
    <lineage>
        <taxon>Eukaryota</taxon>
        <taxon>Fungi</taxon>
        <taxon>Fungi incertae sedis</taxon>
        <taxon>Mucoromycota</taxon>
        <taxon>Glomeromycotina</taxon>
        <taxon>Glomeromycetes</taxon>
        <taxon>Diversisporales</taxon>
        <taxon>Gigasporaceae</taxon>
        <taxon>Dentiscutata</taxon>
    </lineage>
</organism>
<feature type="non-terminal residue" evidence="1">
    <location>
        <position position="97"/>
    </location>
</feature>
<name>A0ACA9QEY0_9GLOM</name>
<evidence type="ECO:0000313" key="2">
    <source>
        <dbReference type="Proteomes" id="UP000789702"/>
    </source>
</evidence>
<accession>A0ACA9QEY0</accession>
<reference evidence="1" key="1">
    <citation type="submission" date="2021-06" db="EMBL/GenBank/DDBJ databases">
        <authorList>
            <person name="Kallberg Y."/>
            <person name="Tangrot J."/>
            <person name="Rosling A."/>
        </authorList>
    </citation>
    <scope>NUCLEOTIDE SEQUENCE</scope>
    <source>
        <strain evidence="1">IL203A</strain>
    </source>
</reference>